<dbReference type="EMBL" id="JADCUA010000013">
    <property type="protein sequence ID" value="KAH9835471.1"/>
    <property type="molecule type" value="Genomic_DNA"/>
</dbReference>
<reference evidence="1 2" key="1">
    <citation type="journal article" date="2021" name="Environ. Microbiol.">
        <title>Gene family expansions and transcriptome signatures uncover fungal adaptations to wood decay.</title>
        <authorList>
            <person name="Hage H."/>
            <person name="Miyauchi S."/>
            <person name="Viragh M."/>
            <person name="Drula E."/>
            <person name="Min B."/>
            <person name="Chaduli D."/>
            <person name="Navarro D."/>
            <person name="Favel A."/>
            <person name="Norest M."/>
            <person name="Lesage-Meessen L."/>
            <person name="Balint B."/>
            <person name="Merenyi Z."/>
            <person name="de Eugenio L."/>
            <person name="Morin E."/>
            <person name="Martinez A.T."/>
            <person name="Baldrian P."/>
            <person name="Stursova M."/>
            <person name="Martinez M.J."/>
            <person name="Novotny C."/>
            <person name="Magnuson J.K."/>
            <person name="Spatafora J.W."/>
            <person name="Maurice S."/>
            <person name="Pangilinan J."/>
            <person name="Andreopoulos W."/>
            <person name="LaButti K."/>
            <person name="Hundley H."/>
            <person name="Na H."/>
            <person name="Kuo A."/>
            <person name="Barry K."/>
            <person name="Lipzen A."/>
            <person name="Henrissat B."/>
            <person name="Riley R."/>
            <person name="Ahrendt S."/>
            <person name="Nagy L.G."/>
            <person name="Grigoriev I.V."/>
            <person name="Martin F."/>
            <person name="Rosso M.N."/>
        </authorList>
    </citation>
    <scope>NUCLEOTIDE SEQUENCE [LARGE SCALE GENOMIC DNA]</scope>
    <source>
        <strain evidence="1 2">CIRM-BRFM 1785</strain>
    </source>
</reference>
<evidence type="ECO:0000313" key="1">
    <source>
        <dbReference type="EMBL" id="KAH9835471.1"/>
    </source>
</evidence>
<protein>
    <submittedName>
        <fullName evidence="1">Uncharacterized protein</fullName>
    </submittedName>
</protein>
<comment type="caution">
    <text evidence="1">The sequence shown here is derived from an EMBL/GenBank/DDBJ whole genome shotgun (WGS) entry which is preliminary data.</text>
</comment>
<proteinExistence type="predicted"/>
<sequence>MARVLKTRHKSQRYFISLQRSSGAYCTRLRCTSYQRSLKIAWFLFKTSEVRNIFPDGLGCRKWSYNDKKQNHGATRLWRILISESAFLIWKLRCERVIGHEEEERWAHSSNELRSRWASTMNQRLHLDAATTHPRFGRKALRRDIYADTWHDAVVDNRALYTHRSREGVLVGIPSAGYELDPG</sequence>
<accession>A0ABQ8KCZ5</accession>
<dbReference type="Proteomes" id="UP000814176">
    <property type="component" value="Unassembled WGS sequence"/>
</dbReference>
<name>A0ABQ8KCZ5_9APHY</name>
<dbReference type="RefSeq" id="XP_047777904.1">
    <property type="nucleotide sequence ID" value="XM_047926466.1"/>
</dbReference>
<gene>
    <name evidence="1" type="ORF">C8Q71DRAFT_837434</name>
</gene>
<evidence type="ECO:0000313" key="2">
    <source>
        <dbReference type="Proteomes" id="UP000814176"/>
    </source>
</evidence>
<keyword evidence="2" id="KW-1185">Reference proteome</keyword>
<organism evidence="1 2">
    <name type="scientific">Rhodofomes roseus</name>
    <dbReference type="NCBI Taxonomy" id="34475"/>
    <lineage>
        <taxon>Eukaryota</taxon>
        <taxon>Fungi</taxon>
        <taxon>Dikarya</taxon>
        <taxon>Basidiomycota</taxon>
        <taxon>Agaricomycotina</taxon>
        <taxon>Agaricomycetes</taxon>
        <taxon>Polyporales</taxon>
        <taxon>Rhodofomes</taxon>
    </lineage>
</organism>
<dbReference type="GeneID" id="72007198"/>